<evidence type="ECO:0000313" key="3">
    <source>
        <dbReference type="Proteomes" id="UP001265746"/>
    </source>
</evidence>
<evidence type="ECO:0000256" key="1">
    <source>
        <dbReference type="ARBA" id="ARBA00022801"/>
    </source>
</evidence>
<gene>
    <name evidence="2" type="ORF">N8I77_011499</name>
</gene>
<dbReference type="PRINTS" id="PR00413">
    <property type="entry name" value="HADHALOGNASE"/>
</dbReference>
<dbReference type="Gene3D" id="3.40.50.1000">
    <property type="entry name" value="HAD superfamily/HAD-like"/>
    <property type="match status" value="1"/>
</dbReference>
<proteinExistence type="predicted"/>
<name>A0AAD9S5J0_PHOAM</name>
<dbReference type="SUPFAM" id="SSF56784">
    <property type="entry name" value="HAD-like"/>
    <property type="match status" value="1"/>
</dbReference>
<comment type="caution">
    <text evidence="2">The sequence shown here is derived from an EMBL/GenBank/DDBJ whole genome shotgun (WGS) entry which is preliminary data.</text>
</comment>
<dbReference type="Pfam" id="PF00702">
    <property type="entry name" value="Hydrolase"/>
    <property type="match status" value="1"/>
</dbReference>
<dbReference type="NCBIfam" id="TIGR01493">
    <property type="entry name" value="HAD-SF-IA-v2"/>
    <property type="match status" value="1"/>
</dbReference>
<dbReference type="InterPro" id="IPR036412">
    <property type="entry name" value="HAD-like_sf"/>
</dbReference>
<keyword evidence="3" id="KW-1185">Reference proteome</keyword>
<dbReference type="Proteomes" id="UP001265746">
    <property type="component" value="Unassembled WGS sequence"/>
</dbReference>
<dbReference type="InterPro" id="IPR051540">
    <property type="entry name" value="S-2-haloacid_dehalogenase"/>
</dbReference>
<dbReference type="AlphaFoldDB" id="A0AAD9S5J0"/>
<evidence type="ECO:0000313" key="2">
    <source>
        <dbReference type="EMBL" id="KAK2599773.1"/>
    </source>
</evidence>
<dbReference type="Gene3D" id="1.10.150.240">
    <property type="entry name" value="Putative phosphatase, domain 2"/>
    <property type="match status" value="1"/>
</dbReference>
<protein>
    <submittedName>
        <fullName evidence="2">Uncharacterized protein</fullName>
    </submittedName>
</protein>
<reference evidence="2" key="1">
    <citation type="submission" date="2023-06" db="EMBL/GenBank/DDBJ databases">
        <authorList>
            <person name="Noh H."/>
        </authorList>
    </citation>
    <scope>NUCLEOTIDE SEQUENCE</scope>
    <source>
        <strain evidence="2">DUCC20226</strain>
    </source>
</reference>
<organism evidence="2 3">
    <name type="scientific">Phomopsis amygdali</name>
    <name type="common">Fusicoccum amygdali</name>
    <dbReference type="NCBI Taxonomy" id="1214568"/>
    <lineage>
        <taxon>Eukaryota</taxon>
        <taxon>Fungi</taxon>
        <taxon>Dikarya</taxon>
        <taxon>Ascomycota</taxon>
        <taxon>Pezizomycotina</taxon>
        <taxon>Sordariomycetes</taxon>
        <taxon>Sordariomycetidae</taxon>
        <taxon>Diaporthales</taxon>
        <taxon>Diaporthaceae</taxon>
        <taxon>Diaporthe</taxon>
    </lineage>
</organism>
<dbReference type="InterPro" id="IPR023214">
    <property type="entry name" value="HAD_sf"/>
</dbReference>
<accession>A0AAD9S5J0</accession>
<dbReference type="GO" id="GO:0016791">
    <property type="term" value="F:phosphatase activity"/>
    <property type="evidence" value="ECO:0007669"/>
    <property type="project" value="UniProtKB-ARBA"/>
</dbReference>
<dbReference type="InterPro" id="IPR006439">
    <property type="entry name" value="HAD-SF_hydro_IA"/>
</dbReference>
<sequence>MPIKAILFDFMGTCLDWHTPITASLPPSLPEPTRSRLALAWRQAYFDHNAARLAAGLPTEDIDASHRTTLSALLAASPPDVQAAFTPEAVDAAVAAWHAQPAWPDVAGALEGLRAWGGGRGVDVIVHANGTARLQLDLCRSSGLRFDILLSSELLGVYKPAAESYRRALELLRCEAGECVMVAAHAYDTRGAKAVGMKTVYVYRWTDDINEDQEVVRRENDAYLESMDGLVETVARLS</sequence>
<dbReference type="InterPro" id="IPR023198">
    <property type="entry name" value="PGP-like_dom2"/>
</dbReference>
<dbReference type="PANTHER" id="PTHR43316:SF3">
    <property type="entry name" value="HALOACID DEHALOGENASE, TYPE II (AFU_ORTHOLOGUE AFUA_2G07750)-RELATED"/>
    <property type="match status" value="1"/>
</dbReference>
<dbReference type="EMBL" id="JAUJFL010000007">
    <property type="protein sequence ID" value="KAK2599773.1"/>
    <property type="molecule type" value="Genomic_DNA"/>
</dbReference>
<dbReference type="PANTHER" id="PTHR43316">
    <property type="entry name" value="HYDROLASE, HALOACID DELAHOGENASE-RELATED"/>
    <property type="match status" value="1"/>
</dbReference>
<keyword evidence="1" id="KW-0378">Hydrolase</keyword>